<organism evidence="2 3">
    <name type="scientific">Streptomyces goshikiensis</name>
    <dbReference type="NCBI Taxonomy" id="1942"/>
    <lineage>
        <taxon>Bacteria</taxon>
        <taxon>Bacillati</taxon>
        <taxon>Actinomycetota</taxon>
        <taxon>Actinomycetes</taxon>
        <taxon>Kitasatosporales</taxon>
        <taxon>Streptomycetaceae</taxon>
        <taxon>Streptomyces</taxon>
    </lineage>
</organism>
<dbReference type="RefSeq" id="WP_124288725.1">
    <property type="nucleotide sequence ID" value="NZ_CP108057.1"/>
</dbReference>
<keyword evidence="3" id="KW-1185">Reference proteome</keyword>
<reference evidence="2" key="1">
    <citation type="submission" date="2022-10" db="EMBL/GenBank/DDBJ databases">
        <title>The complete genomes of actinobacterial strains from the NBC collection.</title>
        <authorList>
            <person name="Joergensen T.S."/>
            <person name="Alvarez Arevalo M."/>
            <person name="Sterndorff E.B."/>
            <person name="Faurdal D."/>
            <person name="Vuksanovic O."/>
            <person name="Mourched A.-S."/>
            <person name="Charusanti P."/>
            <person name="Shaw S."/>
            <person name="Blin K."/>
            <person name="Weber T."/>
        </authorList>
    </citation>
    <scope>NUCLEOTIDE SEQUENCE</scope>
    <source>
        <strain evidence="2">NBC_00283</strain>
    </source>
</reference>
<name>A0ABZ1RQY0_9ACTN</name>
<evidence type="ECO:0000313" key="2">
    <source>
        <dbReference type="EMBL" id="WUO48878.1"/>
    </source>
</evidence>
<feature type="signal peptide" evidence="1">
    <location>
        <begin position="1"/>
        <end position="29"/>
    </location>
</feature>
<dbReference type="Pfam" id="PF07538">
    <property type="entry name" value="ChW"/>
    <property type="match status" value="3"/>
</dbReference>
<evidence type="ECO:0000313" key="3">
    <source>
        <dbReference type="Proteomes" id="UP001432075"/>
    </source>
</evidence>
<proteinExistence type="predicted"/>
<dbReference type="GeneID" id="91409223"/>
<keyword evidence="1" id="KW-0732">Signal</keyword>
<sequence length="205" mass="20150">MKNSMSKAAGAVLGLALAGVLGATGVAQAQALPSVPAPAPAGAAVAGPSAVRAPASVIAQVEAATARQHAFAPNARVVCYSAHVQDIGWQAAVCDGQVAGTTGQGRRMEAVVIATRGVGGVCANAHLAEVGWQGWACAGEGAAVTVGTTGQSRRMEALGVQVGSGGVAAQAHIANYGWLNSAAGNPVYVGSTGQSLQMEAVRIWA</sequence>
<gene>
    <name evidence="2" type="ORF">OHU17_25255</name>
</gene>
<dbReference type="Proteomes" id="UP001432075">
    <property type="component" value="Chromosome"/>
</dbReference>
<dbReference type="InterPro" id="IPR006637">
    <property type="entry name" value="ChW"/>
</dbReference>
<evidence type="ECO:0000256" key="1">
    <source>
        <dbReference type="SAM" id="SignalP"/>
    </source>
</evidence>
<dbReference type="SMART" id="SM00728">
    <property type="entry name" value="ChW"/>
    <property type="match status" value="2"/>
</dbReference>
<accession>A0ABZ1RQY0</accession>
<feature type="chain" id="PRO_5046017063" evidence="1">
    <location>
        <begin position="30"/>
        <end position="205"/>
    </location>
</feature>
<dbReference type="EMBL" id="CP108057">
    <property type="protein sequence ID" value="WUO48878.1"/>
    <property type="molecule type" value="Genomic_DNA"/>
</dbReference>
<protein>
    <submittedName>
        <fullName evidence="2">Polysaccharide deacetylase</fullName>
    </submittedName>
</protein>